<feature type="chain" id="PRO_5037242931" evidence="2">
    <location>
        <begin position="27"/>
        <end position="525"/>
    </location>
</feature>
<dbReference type="InterPro" id="IPR050490">
    <property type="entry name" value="Bact_solute-bd_prot1"/>
</dbReference>
<dbReference type="InterPro" id="IPR022627">
    <property type="entry name" value="DUF3502"/>
</dbReference>
<dbReference type="RefSeq" id="WP_199018508.1">
    <property type="nucleotide sequence ID" value="NZ_JAELUP010000016.1"/>
</dbReference>
<dbReference type="PANTHER" id="PTHR43649:SF17">
    <property type="entry name" value="ABC TRANSPORTER SOLUTE BINDING PROTEIN-SUGAR TRANSPORT"/>
    <property type="match status" value="1"/>
</dbReference>
<dbReference type="Proteomes" id="UP000640274">
    <property type="component" value="Unassembled WGS sequence"/>
</dbReference>
<evidence type="ECO:0000256" key="2">
    <source>
        <dbReference type="SAM" id="SignalP"/>
    </source>
</evidence>
<name>A0A934J3Q8_9BACL</name>
<feature type="region of interest" description="Disordered" evidence="1">
    <location>
        <begin position="31"/>
        <end position="53"/>
    </location>
</feature>
<dbReference type="Pfam" id="PF01547">
    <property type="entry name" value="SBP_bac_1"/>
    <property type="match status" value="1"/>
</dbReference>
<keyword evidence="2" id="KW-0732">Signal</keyword>
<comment type="caution">
    <text evidence="4">The sequence shown here is derived from an EMBL/GenBank/DDBJ whole genome shotgun (WGS) entry which is preliminary data.</text>
</comment>
<dbReference type="Gene3D" id="3.40.190.10">
    <property type="entry name" value="Periplasmic binding protein-like II"/>
    <property type="match status" value="2"/>
</dbReference>
<protein>
    <submittedName>
        <fullName evidence="4">Extracellular solute-binding protein</fullName>
    </submittedName>
</protein>
<dbReference type="AlphaFoldDB" id="A0A934J3Q8"/>
<keyword evidence="5" id="KW-1185">Reference proteome</keyword>
<accession>A0A934J3Q8</accession>
<evidence type="ECO:0000313" key="5">
    <source>
        <dbReference type="Proteomes" id="UP000640274"/>
    </source>
</evidence>
<dbReference type="EMBL" id="JAELUP010000016">
    <property type="protein sequence ID" value="MBJ6360948.1"/>
    <property type="molecule type" value="Genomic_DNA"/>
</dbReference>
<proteinExistence type="predicted"/>
<sequence length="525" mass="59215">MKNRLFKLLTLCITTALLTTLLAACAGGNSGGSSGGSDKPSGGSNTPATDKKPDISKKVELNWYLVGDAHKDTPEVVKEWNKLLEKDLNTTVKLNFTTWNEWQTKYNLLLTSGEKIDMIFASSWADFFKFAKQGAFLDLTDLLPVYAPETQKDVPEHDWKDVTINGKIYAIPSTHPEYTPDGIVYREDWRREIGAPEIKDLDSIEKYMELVKEVKKVTPIKGSAWNEVNTLFRTYNDFKNIGGDSGVIVAKSYDTPREVIAYPFTEEFEEWVKRMKTWADKGFWPSNTLSIKQESGDFIKTNTGAVYWRNTPGAAGFISDVEKNYKGIEMGYFPFSRFHNYVVPNLGINNGMAIPKNAANPERSLMVLEKLRNDKTYYELMTYGLEGHNYALDENGALVSPAPGKDPAKVTAYGIASWGWRTDKNDRPSANRWKGEDALIEEYKQIARPDIFSPILMDYQPVKAQLAAVNQVYQQFGQPLMLGLVPDVDKAIENYRNRLKSAGVDAVLEYVQKEVNTYADTRGLK</sequence>
<dbReference type="Pfam" id="PF12010">
    <property type="entry name" value="DUF3502"/>
    <property type="match status" value="1"/>
</dbReference>
<reference evidence="4" key="1">
    <citation type="submission" date="2020-12" db="EMBL/GenBank/DDBJ databases">
        <authorList>
            <person name="Huq M.A."/>
        </authorList>
    </citation>
    <scope>NUCLEOTIDE SEQUENCE</scope>
    <source>
        <strain evidence="4">MAHUQ-46</strain>
    </source>
</reference>
<dbReference type="PROSITE" id="PS51257">
    <property type="entry name" value="PROKAR_LIPOPROTEIN"/>
    <property type="match status" value="1"/>
</dbReference>
<evidence type="ECO:0000313" key="4">
    <source>
        <dbReference type="EMBL" id="MBJ6360948.1"/>
    </source>
</evidence>
<dbReference type="PANTHER" id="PTHR43649">
    <property type="entry name" value="ARABINOSE-BINDING PROTEIN-RELATED"/>
    <property type="match status" value="1"/>
</dbReference>
<organism evidence="4 5">
    <name type="scientific">Paenibacillus roseus</name>
    <dbReference type="NCBI Taxonomy" id="2798579"/>
    <lineage>
        <taxon>Bacteria</taxon>
        <taxon>Bacillati</taxon>
        <taxon>Bacillota</taxon>
        <taxon>Bacilli</taxon>
        <taxon>Bacillales</taxon>
        <taxon>Paenibacillaceae</taxon>
        <taxon>Paenibacillus</taxon>
    </lineage>
</organism>
<evidence type="ECO:0000259" key="3">
    <source>
        <dbReference type="Pfam" id="PF12010"/>
    </source>
</evidence>
<dbReference type="InterPro" id="IPR006059">
    <property type="entry name" value="SBP"/>
</dbReference>
<evidence type="ECO:0000256" key="1">
    <source>
        <dbReference type="SAM" id="MobiDB-lite"/>
    </source>
</evidence>
<feature type="signal peptide" evidence="2">
    <location>
        <begin position="1"/>
        <end position="26"/>
    </location>
</feature>
<dbReference type="SUPFAM" id="SSF53850">
    <property type="entry name" value="Periplasmic binding protein-like II"/>
    <property type="match status" value="1"/>
</dbReference>
<gene>
    <name evidence="4" type="ORF">JFN88_06395</name>
</gene>
<feature type="domain" description="DUF3502" evidence="3">
    <location>
        <begin position="457"/>
        <end position="519"/>
    </location>
</feature>